<name>A0A0B9G887_9GAMM</name>
<dbReference type="RefSeq" id="WP_039458721.1">
    <property type="nucleotide sequence ID" value="NZ_JWLZ01000046.1"/>
</dbReference>
<reference evidence="1 2" key="1">
    <citation type="submission" date="2014-12" db="EMBL/GenBank/DDBJ databases">
        <title>Genome sequencing of Photobacterium gaetbulicola AD005a.</title>
        <authorList>
            <person name="Adrian T.G.S."/>
            <person name="Chan K.G."/>
        </authorList>
    </citation>
    <scope>NUCLEOTIDE SEQUENCE [LARGE SCALE GENOMIC DNA]</scope>
    <source>
        <strain evidence="1 2">AD005a</strain>
    </source>
</reference>
<comment type="caution">
    <text evidence="1">The sequence shown here is derived from an EMBL/GenBank/DDBJ whole genome shotgun (WGS) entry which is preliminary data.</text>
</comment>
<accession>A0A0B9G887</accession>
<evidence type="ECO:0000313" key="2">
    <source>
        <dbReference type="Proteomes" id="UP000031278"/>
    </source>
</evidence>
<dbReference type="EMBL" id="JWLZ01000046">
    <property type="protein sequence ID" value="KHT64789.1"/>
    <property type="molecule type" value="Genomic_DNA"/>
</dbReference>
<dbReference type="Proteomes" id="UP000031278">
    <property type="component" value="Unassembled WGS sequence"/>
</dbReference>
<gene>
    <name evidence="1" type="ORF">RJ45_04525</name>
</gene>
<proteinExistence type="predicted"/>
<sequence length="210" mass="23767">MTTSTDDLFLQVRTAHRLLAAYYQRLHPKLDALATQADATFDFWTPELFDKPARANPFKKWQWDLLPAAVTRYVFKRVADTSKVTQGDYTLELIVINDTGIVKEKGKGQPDALKLPQNVESAQSLLRVGIYRACEESSKDYFAEWNSLAYPSHADSDAYQRDKGFVTIGFEVPIAQLMTEEGFNAVNEKIAEYLTLTEKAAFSHTKECEA</sequence>
<organism evidence="1 2">
    <name type="scientific">Photobacterium gaetbulicola</name>
    <dbReference type="NCBI Taxonomy" id="1295392"/>
    <lineage>
        <taxon>Bacteria</taxon>
        <taxon>Pseudomonadati</taxon>
        <taxon>Pseudomonadota</taxon>
        <taxon>Gammaproteobacteria</taxon>
        <taxon>Vibrionales</taxon>
        <taxon>Vibrionaceae</taxon>
        <taxon>Photobacterium</taxon>
    </lineage>
</organism>
<evidence type="ECO:0000313" key="1">
    <source>
        <dbReference type="EMBL" id="KHT64789.1"/>
    </source>
</evidence>
<dbReference type="AlphaFoldDB" id="A0A0B9G887"/>
<protein>
    <submittedName>
        <fullName evidence="1">Uncharacterized protein</fullName>
    </submittedName>
</protein>